<accession>A0A330L8Q6</accession>
<dbReference type="AlphaFoldDB" id="A0A330L8Q6"/>
<dbReference type="EMBL" id="OUNR01000019">
    <property type="protein sequence ID" value="SPP66353.1"/>
    <property type="molecule type" value="Genomic_DNA"/>
</dbReference>
<proteinExistence type="predicted"/>
<organism evidence="2 3">
    <name type="scientific">Nitrospira lenta</name>
    <dbReference type="NCBI Taxonomy" id="1436998"/>
    <lineage>
        <taxon>Bacteria</taxon>
        <taxon>Pseudomonadati</taxon>
        <taxon>Nitrospirota</taxon>
        <taxon>Nitrospiria</taxon>
        <taxon>Nitrospirales</taxon>
        <taxon>Nitrospiraceae</taxon>
        <taxon>Nitrospira</taxon>
    </lineage>
</organism>
<feature type="region of interest" description="Disordered" evidence="1">
    <location>
        <begin position="25"/>
        <end position="58"/>
    </location>
</feature>
<evidence type="ECO:0000313" key="2">
    <source>
        <dbReference type="EMBL" id="SPP66353.1"/>
    </source>
</evidence>
<name>A0A330L8Q6_9BACT</name>
<evidence type="ECO:0008006" key="4">
    <source>
        <dbReference type="Google" id="ProtNLM"/>
    </source>
</evidence>
<keyword evidence="3" id="KW-1185">Reference proteome</keyword>
<reference evidence="3" key="1">
    <citation type="submission" date="2018-04" db="EMBL/GenBank/DDBJ databases">
        <authorList>
            <person name="Lucker S."/>
            <person name="Sakoula D."/>
        </authorList>
    </citation>
    <scope>NUCLEOTIDE SEQUENCE [LARGE SCALE GENOMIC DNA]</scope>
</reference>
<dbReference type="InParanoid" id="A0A330L8Q6"/>
<protein>
    <recommendedName>
        <fullName evidence="4">Tetratricopeptide repeat protein</fullName>
    </recommendedName>
</protein>
<sequence>MVLYRQGKDAEAKPHFLKAAALAPENDVIQDAPPFSKVEAPSRPSGPSGMSDGHGHSH</sequence>
<dbReference type="Proteomes" id="UP000248168">
    <property type="component" value="Unassembled WGS sequence"/>
</dbReference>
<gene>
    <name evidence="2" type="ORF">NITLEN_60156</name>
</gene>
<evidence type="ECO:0000313" key="3">
    <source>
        <dbReference type="Proteomes" id="UP000248168"/>
    </source>
</evidence>
<evidence type="ECO:0000256" key="1">
    <source>
        <dbReference type="SAM" id="MobiDB-lite"/>
    </source>
</evidence>